<evidence type="ECO:0000256" key="1">
    <source>
        <dbReference type="ARBA" id="ARBA00022723"/>
    </source>
</evidence>
<keyword evidence="2" id="KW-0677">Repeat</keyword>
<evidence type="ECO:0000313" key="5">
    <source>
        <dbReference type="EMBL" id="KQK12511.2"/>
    </source>
</evidence>
<dbReference type="SUPFAM" id="SSF47473">
    <property type="entry name" value="EF-hand"/>
    <property type="match status" value="1"/>
</dbReference>
<dbReference type="PANTHER" id="PTHR10891">
    <property type="entry name" value="EF-HAND CALCIUM-BINDING DOMAIN CONTAINING PROTEIN"/>
    <property type="match status" value="1"/>
</dbReference>
<dbReference type="GO" id="GO:0005509">
    <property type="term" value="F:calcium ion binding"/>
    <property type="evidence" value="ECO:0000318"/>
    <property type="project" value="GO_Central"/>
</dbReference>
<dbReference type="Proteomes" id="UP000008810">
    <property type="component" value="Chromosome 1"/>
</dbReference>
<feature type="domain" description="EF-hand" evidence="4">
    <location>
        <begin position="121"/>
        <end position="156"/>
    </location>
</feature>
<dbReference type="CDD" id="cd00051">
    <property type="entry name" value="EFh"/>
    <property type="match status" value="1"/>
</dbReference>
<dbReference type="OrthoDB" id="26525at2759"/>
<reference evidence="5 6" key="1">
    <citation type="journal article" date="2010" name="Nature">
        <title>Genome sequencing and analysis of the model grass Brachypodium distachyon.</title>
        <authorList>
            <consortium name="International Brachypodium Initiative"/>
        </authorList>
    </citation>
    <scope>NUCLEOTIDE SEQUENCE [LARGE SCALE GENOMIC DNA]</scope>
    <source>
        <strain evidence="5 6">Bd21</strain>
    </source>
</reference>
<protein>
    <recommendedName>
        <fullName evidence="4">EF-hand domain-containing protein</fullName>
    </recommendedName>
</protein>
<accession>A0A0Q3GNA6</accession>
<dbReference type="Gene3D" id="1.10.238.10">
    <property type="entry name" value="EF-hand"/>
    <property type="match status" value="1"/>
</dbReference>
<evidence type="ECO:0000256" key="2">
    <source>
        <dbReference type="ARBA" id="ARBA00022737"/>
    </source>
</evidence>
<dbReference type="Pfam" id="PF13405">
    <property type="entry name" value="EF-hand_6"/>
    <property type="match status" value="1"/>
</dbReference>
<evidence type="ECO:0000259" key="4">
    <source>
        <dbReference type="PROSITE" id="PS50222"/>
    </source>
</evidence>
<keyword evidence="1" id="KW-0479">Metal-binding</keyword>
<reference evidence="6" key="3">
    <citation type="submission" date="2018-08" db="UniProtKB">
        <authorList>
            <consortium name="EnsemblPlants"/>
        </authorList>
    </citation>
    <scope>IDENTIFICATION</scope>
    <source>
        <strain evidence="6">cv. Bd21</strain>
    </source>
</reference>
<dbReference type="InterPro" id="IPR039647">
    <property type="entry name" value="EF_hand_pair_protein_CML-like"/>
</dbReference>
<dbReference type="EnsemblPlants" id="KQK12511">
    <property type="protein sequence ID" value="KQK12511"/>
    <property type="gene ID" value="BRADI_1g04170v3"/>
</dbReference>
<dbReference type="PROSITE" id="PS50222">
    <property type="entry name" value="EF_HAND_2"/>
    <property type="match status" value="1"/>
</dbReference>
<evidence type="ECO:0000313" key="7">
    <source>
        <dbReference type="Proteomes" id="UP000008810"/>
    </source>
</evidence>
<proteinExistence type="predicted"/>
<dbReference type="InterPro" id="IPR018247">
    <property type="entry name" value="EF_Hand_1_Ca_BS"/>
</dbReference>
<dbReference type="InParanoid" id="A0A0Q3GNA6"/>
<dbReference type="InterPro" id="IPR002048">
    <property type="entry name" value="EF_hand_dom"/>
</dbReference>
<dbReference type="SMART" id="SM00054">
    <property type="entry name" value="EFh"/>
    <property type="match status" value="1"/>
</dbReference>
<evidence type="ECO:0000313" key="6">
    <source>
        <dbReference type="EnsemblPlants" id="KQK12511"/>
    </source>
</evidence>
<keyword evidence="7" id="KW-1185">Reference proteome</keyword>
<dbReference type="EMBL" id="CM000880">
    <property type="protein sequence ID" value="KQK12511.2"/>
    <property type="molecule type" value="Genomic_DNA"/>
</dbReference>
<gene>
    <name evidence="5" type="ORF">BRADI_1g04170v3</name>
</gene>
<keyword evidence="3" id="KW-0106">Calcium</keyword>
<dbReference type="InterPro" id="IPR011992">
    <property type="entry name" value="EF-hand-dom_pair"/>
</dbReference>
<reference evidence="5" key="2">
    <citation type="submission" date="2017-06" db="EMBL/GenBank/DDBJ databases">
        <title>WGS assembly of Brachypodium distachyon.</title>
        <authorList>
            <consortium name="The International Brachypodium Initiative"/>
            <person name="Lucas S."/>
            <person name="Harmon-Smith M."/>
            <person name="Lail K."/>
            <person name="Tice H."/>
            <person name="Grimwood J."/>
            <person name="Bruce D."/>
            <person name="Barry K."/>
            <person name="Shu S."/>
            <person name="Lindquist E."/>
            <person name="Wang M."/>
            <person name="Pitluck S."/>
            <person name="Vogel J.P."/>
            <person name="Garvin D.F."/>
            <person name="Mockler T.C."/>
            <person name="Schmutz J."/>
            <person name="Rokhsar D."/>
            <person name="Bevan M.W."/>
        </authorList>
    </citation>
    <scope>NUCLEOTIDE SEQUENCE</scope>
    <source>
        <strain evidence="5">Bd21</strain>
    </source>
</reference>
<dbReference type="Gramene" id="KQK12511">
    <property type="protein sequence ID" value="KQK12511"/>
    <property type="gene ID" value="BRADI_1g04170v3"/>
</dbReference>
<dbReference type="STRING" id="15368.A0A0Q3GNA6"/>
<dbReference type="AlphaFoldDB" id="A0A0Q3GNA6"/>
<evidence type="ECO:0000256" key="3">
    <source>
        <dbReference type="ARBA" id="ARBA00022837"/>
    </source>
</evidence>
<dbReference type="PROSITE" id="PS00018">
    <property type="entry name" value="EF_HAND_1"/>
    <property type="match status" value="1"/>
</dbReference>
<sequence length="198" mass="20631">MNHNLSVGVPHTMVASASSLLIALVKNALLAARAVVATLLDGDHCRSLDEDSGAHHPLQHCPQCAAKYDEEGRLLSGPDVAAVMACLGMTLTTTAAGAATVCGGCEAMGVVEEVAWGAKEAGEEELKEAFAVFDRDGDGFVSPAELWGVLRRLRMPEGARYEDCVRMLDAAAGCHGDAGGGSGRVGFREFKAMMDNAV</sequence>
<name>A0A0Q3GNA6_BRADI</name>
<organism evidence="5">
    <name type="scientific">Brachypodium distachyon</name>
    <name type="common">Purple false brome</name>
    <name type="synonym">Trachynia distachya</name>
    <dbReference type="NCBI Taxonomy" id="15368"/>
    <lineage>
        <taxon>Eukaryota</taxon>
        <taxon>Viridiplantae</taxon>
        <taxon>Streptophyta</taxon>
        <taxon>Embryophyta</taxon>
        <taxon>Tracheophyta</taxon>
        <taxon>Spermatophyta</taxon>
        <taxon>Magnoliopsida</taxon>
        <taxon>Liliopsida</taxon>
        <taxon>Poales</taxon>
        <taxon>Poaceae</taxon>
        <taxon>BOP clade</taxon>
        <taxon>Pooideae</taxon>
        <taxon>Stipodae</taxon>
        <taxon>Brachypodieae</taxon>
        <taxon>Brachypodium</taxon>
    </lineage>
</organism>